<dbReference type="OrthoDB" id="5407781at2759"/>
<gene>
    <name evidence="2" type="ORF">BU16DRAFT_521203</name>
</gene>
<feature type="compositionally biased region" description="Polar residues" evidence="1">
    <location>
        <begin position="191"/>
        <end position="201"/>
    </location>
</feature>
<organism evidence="2 3">
    <name type="scientific">Lophium mytilinum</name>
    <dbReference type="NCBI Taxonomy" id="390894"/>
    <lineage>
        <taxon>Eukaryota</taxon>
        <taxon>Fungi</taxon>
        <taxon>Dikarya</taxon>
        <taxon>Ascomycota</taxon>
        <taxon>Pezizomycotina</taxon>
        <taxon>Dothideomycetes</taxon>
        <taxon>Pleosporomycetidae</taxon>
        <taxon>Mytilinidiales</taxon>
        <taxon>Mytilinidiaceae</taxon>
        <taxon>Lophium</taxon>
    </lineage>
</organism>
<keyword evidence="3" id="KW-1185">Reference proteome</keyword>
<sequence>MPDINSLPPPSRSTTASPLQPRMAHTIPSSDGAPRPATPPTSHSPPRSLVAAAAMNAGMQNEDSRRPSGSPMRREVERARRRSSVRLVVQREDPTIPSPGELQQMSPSSRTRAQGFPPSPRRERAPSLGELHQELESEQEGQVNRLLNMIRQEHALSNQRNNHAPPHSSSAVIDDGPPQPARSPSLPRSGFASQQNVSHPQASPLIPRSRSPLPAYNSLSRQSSLHNQSQSSSHAGSPAIRPVSSALGSQNESSEFLIGTPASARDESAFYQAETQTLTRENQMLKLRIRELERQMTELNPTSPITHTPVVTSHLGRSPSFGPNSGAPGQVGDTKTEDGE</sequence>
<evidence type="ECO:0000256" key="1">
    <source>
        <dbReference type="SAM" id="MobiDB-lite"/>
    </source>
</evidence>
<feature type="compositionally biased region" description="Polar residues" evidence="1">
    <location>
        <begin position="101"/>
        <end position="112"/>
    </location>
</feature>
<feature type="compositionally biased region" description="Polar residues" evidence="1">
    <location>
        <begin position="297"/>
        <end position="311"/>
    </location>
</feature>
<protein>
    <submittedName>
        <fullName evidence="2">Uncharacterized protein</fullName>
    </submittedName>
</protein>
<name>A0A6A6RCS5_9PEZI</name>
<evidence type="ECO:0000313" key="2">
    <source>
        <dbReference type="EMBL" id="KAF2502479.1"/>
    </source>
</evidence>
<proteinExistence type="predicted"/>
<dbReference type="AlphaFoldDB" id="A0A6A6RCS5"/>
<dbReference type="Proteomes" id="UP000799750">
    <property type="component" value="Unassembled WGS sequence"/>
</dbReference>
<accession>A0A6A6RCS5</accession>
<evidence type="ECO:0000313" key="3">
    <source>
        <dbReference type="Proteomes" id="UP000799750"/>
    </source>
</evidence>
<feature type="compositionally biased region" description="Polar residues" evidence="1">
    <location>
        <begin position="155"/>
        <end position="171"/>
    </location>
</feature>
<dbReference type="PANTHER" id="PTHR39610">
    <property type="entry name" value="BZIP DOMAIN-CONTAINING PROTEIN-RELATED"/>
    <property type="match status" value="1"/>
</dbReference>
<feature type="compositionally biased region" description="Basic and acidic residues" evidence="1">
    <location>
        <begin position="120"/>
        <end position="135"/>
    </location>
</feature>
<feature type="region of interest" description="Disordered" evidence="1">
    <location>
        <begin position="296"/>
        <end position="340"/>
    </location>
</feature>
<feature type="region of interest" description="Disordered" evidence="1">
    <location>
        <begin position="1"/>
        <end position="261"/>
    </location>
</feature>
<dbReference type="PANTHER" id="PTHR39610:SF2">
    <property type="entry name" value="BZIP DOMAIN-CONTAINING PROTEIN"/>
    <property type="match status" value="1"/>
</dbReference>
<feature type="compositionally biased region" description="Basic and acidic residues" evidence="1">
    <location>
        <begin position="62"/>
        <end position="78"/>
    </location>
</feature>
<feature type="compositionally biased region" description="Low complexity" evidence="1">
    <location>
        <begin position="203"/>
        <end position="234"/>
    </location>
</feature>
<dbReference type="EMBL" id="MU004181">
    <property type="protein sequence ID" value="KAF2502479.1"/>
    <property type="molecule type" value="Genomic_DNA"/>
</dbReference>
<reference evidence="2" key="1">
    <citation type="journal article" date="2020" name="Stud. Mycol.">
        <title>101 Dothideomycetes genomes: a test case for predicting lifestyles and emergence of pathogens.</title>
        <authorList>
            <person name="Haridas S."/>
            <person name="Albert R."/>
            <person name="Binder M."/>
            <person name="Bloem J."/>
            <person name="Labutti K."/>
            <person name="Salamov A."/>
            <person name="Andreopoulos B."/>
            <person name="Baker S."/>
            <person name="Barry K."/>
            <person name="Bills G."/>
            <person name="Bluhm B."/>
            <person name="Cannon C."/>
            <person name="Castanera R."/>
            <person name="Culley D."/>
            <person name="Daum C."/>
            <person name="Ezra D."/>
            <person name="Gonzalez J."/>
            <person name="Henrissat B."/>
            <person name="Kuo A."/>
            <person name="Liang C."/>
            <person name="Lipzen A."/>
            <person name="Lutzoni F."/>
            <person name="Magnuson J."/>
            <person name="Mondo S."/>
            <person name="Nolan M."/>
            <person name="Ohm R."/>
            <person name="Pangilinan J."/>
            <person name="Park H.-J."/>
            <person name="Ramirez L."/>
            <person name="Alfaro M."/>
            <person name="Sun H."/>
            <person name="Tritt A."/>
            <person name="Yoshinaga Y."/>
            <person name="Zwiers L.-H."/>
            <person name="Turgeon B."/>
            <person name="Goodwin S."/>
            <person name="Spatafora J."/>
            <person name="Crous P."/>
            <person name="Grigoriev I."/>
        </authorList>
    </citation>
    <scope>NUCLEOTIDE SEQUENCE</scope>
    <source>
        <strain evidence="2">CBS 269.34</strain>
    </source>
</reference>